<evidence type="ECO:0000313" key="1">
    <source>
        <dbReference type="EMBL" id="MEL1242846.1"/>
    </source>
</evidence>
<dbReference type="Proteomes" id="UP001464555">
    <property type="component" value="Unassembled WGS sequence"/>
</dbReference>
<keyword evidence="2" id="KW-1185">Reference proteome</keyword>
<comment type="caution">
    <text evidence="1">The sequence shown here is derived from an EMBL/GenBank/DDBJ whole genome shotgun (WGS) entry which is preliminary data.</text>
</comment>
<protein>
    <submittedName>
        <fullName evidence="1">Uncharacterized protein</fullName>
    </submittedName>
</protein>
<organism evidence="1 2">
    <name type="scientific">Flavobacterium arundinis</name>
    <dbReference type="NCBI Taxonomy" id="3139143"/>
    <lineage>
        <taxon>Bacteria</taxon>
        <taxon>Pseudomonadati</taxon>
        <taxon>Bacteroidota</taxon>
        <taxon>Flavobacteriia</taxon>
        <taxon>Flavobacteriales</taxon>
        <taxon>Flavobacteriaceae</taxon>
        <taxon>Flavobacterium</taxon>
    </lineage>
</organism>
<reference evidence="1 2" key="1">
    <citation type="submission" date="2024-04" db="EMBL/GenBank/DDBJ databases">
        <title>Flavobacterium sp. DGU11 16S ribosomal RNA gene Genome sequencing and assembly.</title>
        <authorList>
            <person name="Park S."/>
        </authorList>
    </citation>
    <scope>NUCLEOTIDE SEQUENCE [LARGE SCALE GENOMIC DNA]</scope>
    <source>
        <strain evidence="1 2">DGU11</strain>
    </source>
</reference>
<sequence>MKIFNFFKKKENAIPNEAAIKPEPDKSRWLGKDFEFLIRGDIELTAENYDDIMTPNTMAWQKVIQDGYAYYKVGNDEICYSWEMPGIQMTFNPEITYLKAKQIADEVMQNLINAGQFPELVTLQSDILYRLD</sequence>
<accession>A0ABU9HS89</accession>
<dbReference type="RefSeq" id="WP_341695171.1">
    <property type="nucleotide sequence ID" value="NZ_JBBYHR010000001.1"/>
</dbReference>
<evidence type="ECO:0000313" key="2">
    <source>
        <dbReference type="Proteomes" id="UP001464555"/>
    </source>
</evidence>
<dbReference type="EMBL" id="JBBYHR010000001">
    <property type="protein sequence ID" value="MEL1242846.1"/>
    <property type="molecule type" value="Genomic_DNA"/>
</dbReference>
<gene>
    <name evidence="1" type="ORF">AAEO56_01120</name>
</gene>
<proteinExistence type="predicted"/>
<name>A0ABU9HS89_9FLAO</name>